<gene>
    <name evidence="2" type="ORF">J7I42_24675</name>
</gene>
<dbReference type="EMBL" id="JAGHKO010000010">
    <property type="protein sequence ID" value="MBO9203502.1"/>
    <property type="molecule type" value="Genomic_DNA"/>
</dbReference>
<evidence type="ECO:0000313" key="3">
    <source>
        <dbReference type="Proteomes" id="UP000677244"/>
    </source>
</evidence>
<protein>
    <recommendedName>
        <fullName evidence="4">DUF4178 domain-containing protein</fullName>
    </recommendedName>
</protein>
<keyword evidence="1" id="KW-1133">Transmembrane helix</keyword>
<accession>A0ABS3Z164</accession>
<keyword evidence="3" id="KW-1185">Reference proteome</keyword>
<keyword evidence="1" id="KW-0812">Transmembrane</keyword>
<name>A0ABS3Z164_9BACT</name>
<sequence length="197" mass="22767">MFKTILLNLTLSFPVFAFSQNGYLVLKKKNRHIRYFWTNSRITFQNNNGEWIHGIITDIHNDSFSLTRESIRYTLYGTDAIHFSGYIFSLKDVYALPTKRELIVHDNGQVRVILGHEKFVWVRNGFIFQVVGAGYVGLNIANDLINNDPPFEKENIKGLAIGSAVFLIGTILHWRFYPHIRIGRKYHLEAVAIPGKR</sequence>
<dbReference type="RefSeq" id="WP_209141556.1">
    <property type="nucleotide sequence ID" value="NZ_JAGHKO010000010.1"/>
</dbReference>
<evidence type="ECO:0008006" key="4">
    <source>
        <dbReference type="Google" id="ProtNLM"/>
    </source>
</evidence>
<evidence type="ECO:0000313" key="2">
    <source>
        <dbReference type="EMBL" id="MBO9203502.1"/>
    </source>
</evidence>
<feature type="transmembrane region" description="Helical" evidence="1">
    <location>
        <begin position="6"/>
        <end position="26"/>
    </location>
</feature>
<reference evidence="2 3" key="1">
    <citation type="submission" date="2021-03" db="EMBL/GenBank/DDBJ databases">
        <title>Assistant Professor.</title>
        <authorList>
            <person name="Huq M.A."/>
        </authorList>
    </citation>
    <scope>NUCLEOTIDE SEQUENCE [LARGE SCALE GENOMIC DNA]</scope>
    <source>
        <strain evidence="2 3">MAH-29</strain>
    </source>
</reference>
<evidence type="ECO:0000256" key="1">
    <source>
        <dbReference type="SAM" id="Phobius"/>
    </source>
</evidence>
<comment type="caution">
    <text evidence="2">The sequence shown here is derived from an EMBL/GenBank/DDBJ whole genome shotgun (WGS) entry which is preliminary data.</text>
</comment>
<dbReference type="Proteomes" id="UP000677244">
    <property type="component" value="Unassembled WGS sequence"/>
</dbReference>
<organism evidence="2 3">
    <name type="scientific">Niastella soli</name>
    <dbReference type="NCBI Taxonomy" id="2821487"/>
    <lineage>
        <taxon>Bacteria</taxon>
        <taxon>Pseudomonadati</taxon>
        <taxon>Bacteroidota</taxon>
        <taxon>Chitinophagia</taxon>
        <taxon>Chitinophagales</taxon>
        <taxon>Chitinophagaceae</taxon>
        <taxon>Niastella</taxon>
    </lineage>
</organism>
<feature type="transmembrane region" description="Helical" evidence="1">
    <location>
        <begin position="158"/>
        <end position="177"/>
    </location>
</feature>
<feature type="transmembrane region" description="Helical" evidence="1">
    <location>
        <begin position="120"/>
        <end position="138"/>
    </location>
</feature>
<keyword evidence="1" id="KW-0472">Membrane</keyword>
<proteinExistence type="predicted"/>